<organism evidence="4 5">
    <name type="scientific">Paramuricea clavata</name>
    <name type="common">Red gorgonian</name>
    <name type="synonym">Violescent sea-whip</name>
    <dbReference type="NCBI Taxonomy" id="317549"/>
    <lineage>
        <taxon>Eukaryota</taxon>
        <taxon>Metazoa</taxon>
        <taxon>Cnidaria</taxon>
        <taxon>Anthozoa</taxon>
        <taxon>Octocorallia</taxon>
        <taxon>Malacalcyonacea</taxon>
        <taxon>Plexauridae</taxon>
        <taxon>Paramuricea</taxon>
    </lineage>
</organism>
<dbReference type="InterPro" id="IPR057471">
    <property type="entry name" value="CHMP7_WHD"/>
</dbReference>
<feature type="domain" description="CHMP7 winged helix" evidence="3">
    <location>
        <begin position="136"/>
        <end position="209"/>
    </location>
</feature>
<accession>A0A7D9DCS9</accession>
<dbReference type="GO" id="GO:0006900">
    <property type="term" value="P:vesicle budding from membrane"/>
    <property type="evidence" value="ECO:0007669"/>
    <property type="project" value="TreeGrafter"/>
</dbReference>
<proteinExistence type="inferred from homology"/>
<dbReference type="EMBL" id="CACRXK020000427">
    <property type="protein sequence ID" value="CAB3981769.1"/>
    <property type="molecule type" value="Genomic_DNA"/>
</dbReference>
<gene>
    <name evidence="4" type="ORF">PACLA_8A057609</name>
</gene>
<evidence type="ECO:0000259" key="3">
    <source>
        <dbReference type="Pfam" id="PF25239"/>
    </source>
</evidence>
<dbReference type="Pfam" id="PF25239">
    <property type="entry name" value="WHD_CHMP7"/>
    <property type="match status" value="1"/>
</dbReference>
<dbReference type="OrthoDB" id="10250120at2759"/>
<reference evidence="4" key="1">
    <citation type="submission" date="2020-04" db="EMBL/GenBank/DDBJ databases">
        <authorList>
            <person name="Alioto T."/>
            <person name="Alioto T."/>
            <person name="Gomez Garrido J."/>
        </authorList>
    </citation>
    <scope>NUCLEOTIDE SEQUENCE</scope>
    <source>
        <strain evidence="4">A484AB</strain>
    </source>
</reference>
<comment type="similarity">
    <text evidence="1">Belongs to the SNF7 family.</text>
</comment>
<feature type="compositionally biased region" description="Basic and acidic residues" evidence="2">
    <location>
        <begin position="393"/>
        <end position="402"/>
    </location>
</feature>
<dbReference type="Proteomes" id="UP001152795">
    <property type="component" value="Unassembled WGS sequence"/>
</dbReference>
<evidence type="ECO:0000256" key="2">
    <source>
        <dbReference type="SAM" id="MobiDB-lite"/>
    </source>
</evidence>
<protein>
    <submittedName>
        <fullName evidence="4">Charged multivesicular body 7-like</fullName>
    </submittedName>
</protein>
<dbReference type="Pfam" id="PF03357">
    <property type="entry name" value="Snf7"/>
    <property type="match status" value="1"/>
</dbReference>
<feature type="region of interest" description="Disordered" evidence="2">
    <location>
        <begin position="386"/>
        <end position="426"/>
    </location>
</feature>
<dbReference type="InterPro" id="IPR005024">
    <property type="entry name" value="Snf7_fam"/>
</dbReference>
<dbReference type="PANTHER" id="PTHR22761">
    <property type="entry name" value="CHARGED MULTIVESICULAR BODY PROTEIN"/>
    <property type="match status" value="1"/>
</dbReference>
<evidence type="ECO:0000256" key="1">
    <source>
        <dbReference type="ARBA" id="ARBA00006190"/>
    </source>
</evidence>
<keyword evidence="5" id="KW-1185">Reference proteome</keyword>
<dbReference type="Gene3D" id="6.10.140.1230">
    <property type="match status" value="1"/>
</dbReference>
<dbReference type="Pfam" id="PF25880">
    <property type="entry name" value="WHD_CHMP7_1st"/>
    <property type="match status" value="1"/>
</dbReference>
<dbReference type="AlphaFoldDB" id="A0A7D9DCS9"/>
<dbReference type="GO" id="GO:0032511">
    <property type="term" value="P:late endosome to vacuole transport via multivesicular body sorting pathway"/>
    <property type="evidence" value="ECO:0007669"/>
    <property type="project" value="TreeGrafter"/>
</dbReference>
<sequence length="426" mass="48240">MAYFPEEWQDDNRMNFMFSAFPENRNVNPKHWDSKLQFWTSAIVESCDSLDELCFDINVLKSRFCRRGVTPLGLSTVLKEMLNSGEIVRTSDFLDSVYDTWSEWSYGMAKKSLWWTVGKVWQNNEIEVSLVLLSSVKKKAEKVLSCHYQSVKHSITDNIVPEKVLKARLKASNVELSQQEFEIVICQLRKERLVSVHLLENGEKVFKFANKNESKVVAISETDVNILRLKKAEATIQLQIRKLQNDVDELQGIVVASVKQGLRNKAKKILSQKHMMSKTLDKKESLLLNTQDILRRIQDAHSDVNVIEALKAGAQVFKTISQESGLTIDNVEKIMGEVEDVMDETAEIDRTISEGSKSIAASSGVAEDYMEDLEKELEDLMKDESTAATEIRGPADAKEDLVSKLPDIPSFSPGREEKVTRTALTS</sequence>
<evidence type="ECO:0000313" key="5">
    <source>
        <dbReference type="Proteomes" id="UP001152795"/>
    </source>
</evidence>
<dbReference type="GO" id="GO:0005771">
    <property type="term" value="C:multivesicular body"/>
    <property type="evidence" value="ECO:0007669"/>
    <property type="project" value="TreeGrafter"/>
</dbReference>
<comment type="caution">
    <text evidence="4">The sequence shown here is derived from an EMBL/GenBank/DDBJ whole genome shotgun (WGS) entry which is preliminary data.</text>
</comment>
<evidence type="ECO:0000313" key="4">
    <source>
        <dbReference type="EMBL" id="CAB3981769.1"/>
    </source>
</evidence>
<name>A0A7D9DCS9_PARCT</name>